<keyword evidence="2" id="KW-1185">Reference proteome</keyword>
<dbReference type="EMBL" id="JBHRTP010000003">
    <property type="protein sequence ID" value="MFC3106620.1"/>
    <property type="molecule type" value="Genomic_DNA"/>
</dbReference>
<organism evidence="1 2">
    <name type="scientific">Undibacterium arcticum</name>
    <dbReference type="NCBI Taxonomy" id="1762892"/>
    <lineage>
        <taxon>Bacteria</taxon>
        <taxon>Pseudomonadati</taxon>
        <taxon>Pseudomonadota</taxon>
        <taxon>Betaproteobacteria</taxon>
        <taxon>Burkholderiales</taxon>
        <taxon>Oxalobacteraceae</taxon>
        <taxon>Undibacterium</taxon>
    </lineage>
</organism>
<sequence>MTTATPELNVARVLALAIERAGGLTDFGNGNYRTALDVLFKSLAEEANLSAQGSALLHEKIVMQLVNRLIIEDYCKRYPEILAQRIDDPVVIVGLPRTGTTLLQRALAVDPRFYSAAWWETRYPAPLPGQPVADPASRIALARGEVDMMIKYIPQILAIHPLDAMLADEEFMLMEHSFMSAMDSFVNVPSYTAWLDQQDQTPVYEYLKKMLQFLQWQKQQRGEPAAQRWILKTPQHLHTLELLFKVFPAAKVVLTHRDPAHTIPSMASMAHTLWKMYADAPDAKTVGQQWSTRMRRAVHHTMAVRDTLPADRFLDIRFADTVTDPLGVIESVYRFAGISFPDQVRDAMRAWLAQNRRDQRAAHDYTLAQFGLSEDQLKQDFAPYRERHILSAATATS</sequence>
<dbReference type="RefSeq" id="WP_390325041.1">
    <property type="nucleotide sequence ID" value="NZ_JBHRTP010000003.1"/>
</dbReference>
<protein>
    <submittedName>
        <fullName evidence="1">Sulfotransferase family protein</fullName>
        <ecNumber evidence="1">2.8.2.-</ecNumber>
    </submittedName>
</protein>
<proteinExistence type="predicted"/>
<reference evidence="2" key="1">
    <citation type="journal article" date="2019" name="Int. J. Syst. Evol. Microbiol.">
        <title>The Global Catalogue of Microorganisms (GCM) 10K type strain sequencing project: providing services to taxonomists for standard genome sequencing and annotation.</title>
        <authorList>
            <consortium name="The Broad Institute Genomics Platform"/>
            <consortium name="The Broad Institute Genome Sequencing Center for Infectious Disease"/>
            <person name="Wu L."/>
            <person name="Ma J."/>
        </authorList>
    </citation>
    <scope>NUCLEOTIDE SEQUENCE [LARGE SCALE GENOMIC DNA]</scope>
    <source>
        <strain evidence="2">KCTC 42986</strain>
    </source>
</reference>
<keyword evidence="1" id="KW-0808">Transferase</keyword>
<evidence type="ECO:0000313" key="1">
    <source>
        <dbReference type="EMBL" id="MFC3106620.1"/>
    </source>
</evidence>
<dbReference type="GO" id="GO:0016740">
    <property type="term" value="F:transferase activity"/>
    <property type="evidence" value="ECO:0007669"/>
    <property type="project" value="UniProtKB-KW"/>
</dbReference>
<accession>A0ABV7EZ60</accession>
<dbReference type="Pfam" id="PF13469">
    <property type="entry name" value="Sulfotransfer_3"/>
    <property type="match status" value="1"/>
</dbReference>
<dbReference type="SUPFAM" id="SSF52540">
    <property type="entry name" value="P-loop containing nucleoside triphosphate hydrolases"/>
    <property type="match status" value="1"/>
</dbReference>
<dbReference type="Proteomes" id="UP001595530">
    <property type="component" value="Unassembled WGS sequence"/>
</dbReference>
<dbReference type="PANTHER" id="PTHR36451">
    <property type="entry name" value="PAPS-DEPENDENT SULFOTRANSFERASE STF3"/>
    <property type="match status" value="1"/>
</dbReference>
<comment type="caution">
    <text evidence="1">The sequence shown here is derived from an EMBL/GenBank/DDBJ whole genome shotgun (WGS) entry which is preliminary data.</text>
</comment>
<dbReference type="InterPro" id="IPR027417">
    <property type="entry name" value="P-loop_NTPase"/>
</dbReference>
<gene>
    <name evidence="1" type="ORF">ACFOFO_01365</name>
</gene>
<dbReference type="InterPro" id="IPR052736">
    <property type="entry name" value="Stf3_sulfotransferase"/>
</dbReference>
<name>A0ABV7EZ60_9BURK</name>
<dbReference type="Gene3D" id="3.40.50.300">
    <property type="entry name" value="P-loop containing nucleotide triphosphate hydrolases"/>
    <property type="match status" value="1"/>
</dbReference>
<dbReference type="PANTHER" id="PTHR36451:SF1">
    <property type="entry name" value="OMEGA-HYDROXY-BETA-DIHYDROMENAQUINONE-9 SULFOTRANSFERASE STF3"/>
    <property type="match status" value="1"/>
</dbReference>
<evidence type="ECO:0000313" key="2">
    <source>
        <dbReference type="Proteomes" id="UP001595530"/>
    </source>
</evidence>
<dbReference type="EC" id="2.8.2.-" evidence="1"/>